<reference evidence="5" key="1">
    <citation type="submission" date="2021-01" db="EMBL/GenBank/DDBJ databases">
        <authorList>
            <person name="Corre E."/>
            <person name="Pelletier E."/>
            <person name="Niang G."/>
            <person name="Scheremetjew M."/>
            <person name="Finn R."/>
            <person name="Kale V."/>
            <person name="Holt S."/>
            <person name="Cochrane G."/>
            <person name="Meng A."/>
            <person name="Brown T."/>
            <person name="Cohen L."/>
        </authorList>
    </citation>
    <scope>NUCLEOTIDE SEQUENCE</scope>
    <source>
        <strain evidence="5">CCMP1510</strain>
    </source>
</reference>
<dbReference type="PANTHER" id="PTHR45740">
    <property type="entry name" value="POLY [ADP-RIBOSE] POLYMERASE"/>
    <property type="match status" value="1"/>
</dbReference>
<dbReference type="GO" id="GO:0003950">
    <property type="term" value="F:NAD+ poly-ADP-ribosyltransferase activity"/>
    <property type="evidence" value="ECO:0007669"/>
    <property type="project" value="UniProtKB-UniRule"/>
</dbReference>
<feature type="domain" description="PARP catalytic" evidence="4">
    <location>
        <begin position="156"/>
        <end position="423"/>
    </location>
</feature>
<dbReference type="EMBL" id="HBIJ01006592">
    <property type="protein sequence ID" value="CAE0363897.1"/>
    <property type="molecule type" value="Transcribed_RNA"/>
</dbReference>
<evidence type="ECO:0000313" key="5">
    <source>
        <dbReference type="EMBL" id="CAE0363897.1"/>
    </source>
</evidence>
<dbReference type="PROSITE" id="PS51059">
    <property type="entry name" value="PARP_CATALYTIC"/>
    <property type="match status" value="1"/>
</dbReference>
<feature type="coiled-coil region" evidence="2">
    <location>
        <begin position="90"/>
        <end position="117"/>
    </location>
</feature>
<evidence type="ECO:0000256" key="3">
    <source>
        <dbReference type="SAM" id="MobiDB-lite"/>
    </source>
</evidence>
<dbReference type="GO" id="GO:0005634">
    <property type="term" value="C:nucleus"/>
    <property type="evidence" value="ECO:0007669"/>
    <property type="project" value="TreeGrafter"/>
</dbReference>
<dbReference type="PANTHER" id="PTHR45740:SF2">
    <property type="entry name" value="POLY [ADP-RIBOSE] POLYMERASE"/>
    <property type="match status" value="1"/>
</dbReference>
<dbReference type="Pfam" id="PF00644">
    <property type="entry name" value="PARP"/>
    <property type="match status" value="1"/>
</dbReference>
<dbReference type="Gene3D" id="3.90.228.10">
    <property type="match status" value="1"/>
</dbReference>
<feature type="region of interest" description="Disordered" evidence="3">
    <location>
        <begin position="1"/>
        <end position="23"/>
    </location>
</feature>
<protein>
    <recommendedName>
        <fullName evidence="1">Poly [ADP-ribose] polymerase</fullName>
        <shortName evidence="1">PARP</shortName>
        <ecNumber evidence="1">2.4.2.-</ecNumber>
    </recommendedName>
</protein>
<dbReference type="SUPFAM" id="SSF56399">
    <property type="entry name" value="ADP-ribosylation"/>
    <property type="match status" value="1"/>
</dbReference>
<dbReference type="GO" id="GO:1990404">
    <property type="term" value="F:NAD+-protein mono-ADP-ribosyltransferase activity"/>
    <property type="evidence" value="ECO:0007669"/>
    <property type="project" value="TreeGrafter"/>
</dbReference>
<dbReference type="EC" id="2.4.2.-" evidence="1"/>
<sequence length="470" mass="51928">MSKDSEVIVIDDDEEERKGESPCSVIELDDDGKILNEISSAKKRGVKREAPSPTSGDEVIFVKETPGAKKLREESSRNEVVEVSVAELSSAAKAKLIQRLLAEKKELEKKQREQKAVMLSVATMPRAAVPGEAKPSYWRRDGAGNRLRENDMSGFHYEREDTQTPNRDARKFIRLEPGYSEYDSVAHRFLNTGLAGVEIISIHRHMNMELWEPYSICRRRITQSLTNSSTAISTNYCQDMLPGLEAEARGVSREVCCERYLFHGASPSTIETILESGIDFRLSKIEGAMGACAYFADTASYSHSYCIMPEHAAGQVIHNGRGYHQPHRPASTLKMLVCRTLLGDCTHGRSGLRRPPPKANNSTALYNSVSNRPSEAPNFFSQGFMFGVFANDQVYPEYVIEYKQNNASHHLHTQAQQFPGAAAAAAGAAAAAAAAGNGSAAAYIARLHQLTMAINRPAPTARRAPRRRRK</sequence>
<name>A0A7S3JSU1_9STRA</name>
<organism evidence="5">
    <name type="scientific">Aureoumbra lagunensis</name>
    <dbReference type="NCBI Taxonomy" id="44058"/>
    <lineage>
        <taxon>Eukaryota</taxon>
        <taxon>Sar</taxon>
        <taxon>Stramenopiles</taxon>
        <taxon>Ochrophyta</taxon>
        <taxon>Pelagophyceae</taxon>
        <taxon>Pelagomonadales</taxon>
        <taxon>Aureoumbra</taxon>
    </lineage>
</organism>
<keyword evidence="1" id="KW-0520">NAD</keyword>
<gene>
    <name evidence="5" type="ORF">ALAG00032_LOCUS4638</name>
</gene>
<evidence type="ECO:0000259" key="4">
    <source>
        <dbReference type="PROSITE" id="PS51059"/>
    </source>
</evidence>
<keyword evidence="1" id="KW-0808">Transferase</keyword>
<accession>A0A7S3JSU1</accession>
<dbReference type="AlphaFoldDB" id="A0A7S3JSU1"/>
<evidence type="ECO:0000256" key="2">
    <source>
        <dbReference type="SAM" id="Coils"/>
    </source>
</evidence>
<dbReference type="InterPro" id="IPR051712">
    <property type="entry name" value="ARTD-AVP"/>
</dbReference>
<keyword evidence="1" id="KW-0328">Glycosyltransferase</keyword>
<proteinExistence type="predicted"/>
<dbReference type="InterPro" id="IPR012317">
    <property type="entry name" value="Poly(ADP-ribose)pol_cat_dom"/>
</dbReference>
<evidence type="ECO:0000256" key="1">
    <source>
        <dbReference type="RuleBase" id="RU362114"/>
    </source>
</evidence>
<keyword evidence="2" id="KW-0175">Coiled coil</keyword>